<keyword evidence="5 9" id="KW-0812">Transmembrane</keyword>
<keyword evidence="4" id="KW-1003">Cell membrane</keyword>
<dbReference type="FunFam" id="1.10.3720.10:FF:000003">
    <property type="entry name" value="Aliphatic sulfonate ABC transporter permease"/>
    <property type="match status" value="1"/>
</dbReference>
<dbReference type="PANTHER" id="PTHR30151">
    <property type="entry name" value="ALKANE SULFONATE ABC TRANSPORTER-RELATED, MEMBRANE SUBUNIT"/>
    <property type="match status" value="1"/>
</dbReference>
<evidence type="ECO:0000256" key="7">
    <source>
        <dbReference type="ARBA" id="ARBA00023136"/>
    </source>
</evidence>
<evidence type="ECO:0000313" key="11">
    <source>
        <dbReference type="EMBL" id="SCB13483.1"/>
    </source>
</evidence>
<dbReference type="GO" id="GO:0010438">
    <property type="term" value="P:cellular response to sulfur starvation"/>
    <property type="evidence" value="ECO:0007669"/>
    <property type="project" value="TreeGrafter"/>
</dbReference>
<dbReference type="GO" id="GO:0005886">
    <property type="term" value="C:plasma membrane"/>
    <property type="evidence" value="ECO:0007669"/>
    <property type="project" value="UniProtKB-SubCell"/>
</dbReference>
<feature type="transmembrane region" description="Helical" evidence="9">
    <location>
        <begin position="34"/>
        <end position="52"/>
    </location>
</feature>
<dbReference type="RefSeq" id="WP_092844323.1">
    <property type="nucleotide sequence ID" value="NZ_FMAH01000003.1"/>
</dbReference>
<evidence type="ECO:0000256" key="6">
    <source>
        <dbReference type="ARBA" id="ARBA00022989"/>
    </source>
</evidence>
<feature type="transmembrane region" description="Helical" evidence="9">
    <location>
        <begin position="251"/>
        <end position="273"/>
    </location>
</feature>
<evidence type="ECO:0000256" key="2">
    <source>
        <dbReference type="ARBA" id="ARBA00009306"/>
    </source>
</evidence>
<dbReference type="Gene3D" id="1.10.3720.10">
    <property type="entry name" value="MetI-like"/>
    <property type="match status" value="1"/>
</dbReference>
<dbReference type="PROSITE" id="PS50928">
    <property type="entry name" value="ABC_TM1"/>
    <property type="match status" value="1"/>
</dbReference>
<keyword evidence="7 9" id="KW-0472">Membrane</keyword>
<comment type="subcellular location">
    <subcellularLocation>
        <location evidence="1 9">Cell membrane</location>
        <topology evidence="1 9">Multi-pass membrane protein</topology>
    </subcellularLocation>
</comment>
<dbReference type="EMBL" id="FMAH01000003">
    <property type="protein sequence ID" value="SCB13483.1"/>
    <property type="molecule type" value="Genomic_DNA"/>
</dbReference>
<dbReference type="AlphaFoldDB" id="A0A1C3UDC0"/>
<name>A0A1C3UDC0_9HYPH</name>
<keyword evidence="12" id="KW-1185">Reference proteome</keyword>
<sequence length="284" mass="30093">MSDITGTRAIAAQPQETKAKLVQMPGFGVGTKPTIAISIATGAALIGIWWLVSKLGLVSHLFLPRPDEVLTQVGVVYRDGYAGASLSEHIVASLFRIVVAATIAIAVGIPVGLLMGLSRWAKGVLDTPIEFYWPLPPLSYLPLMIIWLGIGETSKITLLVLAMFAPICLSAQAGVRSLPLERVNAARSLGASRLQLFFSIVLPSALPEILTGVRIAFGIGWGTLVAAELIASTRGIGFMIMSASQFLATDVVFVGIGIIAICAFTFTAAIRILETVLVPWKGKL</sequence>
<evidence type="ECO:0000256" key="4">
    <source>
        <dbReference type="ARBA" id="ARBA00022475"/>
    </source>
</evidence>
<feature type="domain" description="ABC transmembrane type-1" evidence="10">
    <location>
        <begin position="90"/>
        <end position="277"/>
    </location>
</feature>
<dbReference type="Pfam" id="PF00528">
    <property type="entry name" value="BPD_transp_1"/>
    <property type="match status" value="1"/>
</dbReference>
<accession>A0A1C3UDC0</accession>
<comment type="function">
    <text evidence="8">Probably part of an ABC transporter complex. Probably responsible for the translocation of the substrate across the membrane.</text>
</comment>
<dbReference type="PANTHER" id="PTHR30151:SF25">
    <property type="entry name" value="TAURINE TRANSPORT SYSTEM PERMEASE PROTEIN TAUC"/>
    <property type="match status" value="1"/>
</dbReference>
<keyword evidence="6 9" id="KW-1133">Transmembrane helix</keyword>
<keyword evidence="3 9" id="KW-0813">Transport</keyword>
<dbReference type="Proteomes" id="UP000199435">
    <property type="component" value="Unassembled WGS sequence"/>
</dbReference>
<dbReference type="GO" id="GO:0042918">
    <property type="term" value="P:alkanesulfonate transmembrane transport"/>
    <property type="evidence" value="ECO:0007669"/>
    <property type="project" value="UniProtKB-ARBA"/>
</dbReference>
<dbReference type="STRING" id="411945.GA0061102_100333"/>
<dbReference type="OrthoDB" id="9799271at2"/>
<evidence type="ECO:0000256" key="9">
    <source>
        <dbReference type="RuleBase" id="RU363032"/>
    </source>
</evidence>
<evidence type="ECO:0000256" key="8">
    <source>
        <dbReference type="ARBA" id="ARBA00056719"/>
    </source>
</evidence>
<evidence type="ECO:0000256" key="5">
    <source>
        <dbReference type="ARBA" id="ARBA00022692"/>
    </source>
</evidence>
<evidence type="ECO:0000256" key="1">
    <source>
        <dbReference type="ARBA" id="ARBA00004651"/>
    </source>
</evidence>
<evidence type="ECO:0000259" key="10">
    <source>
        <dbReference type="PROSITE" id="PS50928"/>
    </source>
</evidence>
<dbReference type="SUPFAM" id="SSF161098">
    <property type="entry name" value="MetI-like"/>
    <property type="match status" value="1"/>
</dbReference>
<feature type="transmembrane region" description="Helical" evidence="9">
    <location>
        <begin position="156"/>
        <end position="175"/>
    </location>
</feature>
<evidence type="ECO:0000313" key="12">
    <source>
        <dbReference type="Proteomes" id="UP000199435"/>
    </source>
</evidence>
<evidence type="ECO:0000256" key="3">
    <source>
        <dbReference type="ARBA" id="ARBA00022448"/>
    </source>
</evidence>
<gene>
    <name evidence="11" type="ORF">GA0061102_100333</name>
</gene>
<dbReference type="InterPro" id="IPR000515">
    <property type="entry name" value="MetI-like"/>
</dbReference>
<proteinExistence type="inferred from homology"/>
<feature type="transmembrane region" description="Helical" evidence="9">
    <location>
        <begin position="129"/>
        <end position="150"/>
    </location>
</feature>
<dbReference type="InterPro" id="IPR035906">
    <property type="entry name" value="MetI-like_sf"/>
</dbReference>
<comment type="similarity">
    <text evidence="2 9">Belongs to the binding-protein-dependent transport system permease family.</text>
</comment>
<protein>
    <submittedName>
        <fullName evidence="11">Taurine transport system permease protein</fullName>
    </submittedName>
</protein>
<dbReference type="CDD" id="cd06261">
    <property type="entry name" value="TM_PBP2"/>
    <property type="match status" value="1"/>
</dbReference>
<organism evidence="11 12">
    <name type="scientific">Rhizobium miluonense</name>
    <dbReference type="NCBI Taxonomy" id="411945"/>
    <lineage>
        <taxon>Bacteria</taxon>
        <taxon>Pseudomonadati</taxon>
        <taxon>Pseudomonadota</taxon>
        <taxon>Alphaproteobacteria</taxon>
        <taxon>Hyphomicrobiales</taxon>
        <taxon>Rhizobiaceae</taxon>
        <taxon>Rhizobium/Agrobacterium group</taxon>
        <taxon>Rhizobium</taxon>
    </lineage>
</organism>
<feature type="transmembrane region" description="Helical" evidence="9">
    <location>
        <begin position="94"/>
        <end position="117"/>
    </location>
</feature>
<reference evidence="12" key="1">
    <citation type="submission" date="2016-08" db="EMBL/GenBank/DDBJ databases">
        <authorList>
            <person name="Varghese N."/>
            <person name="Submissions Spin"/>
        </authorList>
    </citation>
    <scope>NUCLEOTIDE SEQUENCE [LARGE SCALE GENOMIC DNA]</scope>
    <source>
        <strain evidence="12">HAMBI 2971</strain>
    </source>
</reference>